<dbReference type="Proteomes" id="UP000243002">
    <property type="component" value="Unassembled WGS sequence"/>
</dbReference>
<dbReference type="AlphaFoldDB" id="A0A2P7MU65"/>
<feature type="region of interest" description="Disordered" evidence="1">
    <location>
        <begin position="118"/>
        <end position="141"/>
    </location>
</feature>
<feature type="signal peptide" evidence="2">
    <location>
        <begin position="1"/>
        <end position="31"/>
    </location>
</feature>
<protein>
    <submittedName>
        <fullName evidence="3">Penicillin amidase</fullName>
    </submittedName>
</protein>
<dbReference type="InterPro" id="IPR046684">
    <property type="entry name" value="DUF6554"/>
</dbReference>
<dbReference type="EMBL" id="PXXO01000010">
    <property type="protein sequence ID" value="PSJ04685.1"/>
    <property type="molecule type" value="Genomic_DNA"/>
</dbReference>
<evidence type="ECO:0000313" key="3">
    <source>
        <dbReference type="EMBL" id="PSJ04685.1"/>
    </source>
</evidence>
<evidence type="ECO:0000256" key="1">
    <source>
        <dbReference type="SAM" id="MobiDB-lite"/>
    </source>
</evidence>
<proteinExistence type="predicted"/>
<keyword evidence="2" id="KW-0732">Signal</keyword>
<comment type="caution">
    <text evidence="3">The sequence shown here is derived from an EMBL/GenBank/DDBJ whole genome shotgun (WGS) entry which is preliminary data.</text>
</comment>
<dbReference type="Pfam" id="PF20191">
    <property type="entry name" value="DUF6554"/>
    <property type="match status" value="1"/>
</dbReference>
<keyword evidence="4" id="KW-1185">Reference proteome</keyword>
<sequence>MTLRQIPGLRRALLVLVGSAAGFGLALPGQAQTAEANTAAANAGSGGKGAQIYCYMRSSGNSHQVSWDAAYAVIKRQNDKLFKTSPEHAAVMITEAVVQNPSVFPDCGRYLGDLFAKPEAKPEASTSPAPSGTSRSERLGQ</sequence>
<gene>
    <name evidence="3" type="ORF">C7K55_09530</name>
</gene>
<evidence type="ECO:0000256" key="2">
    <source>
        <dbReference type="SAM" id="SignalP"/>
    </source>
</evidence>
<reference evidence="3 4" key="1">
    <citation type="journal article" date="2018" name="Environ. Microbiol.">
        <title>Ecological and genomic features of two widespread freshwater picocyanobacteria.</title>
        <authorList>
            <person name="Cabello-Yeves P.J."/>
            <person name="Picazo A."/>
            <person name="Camacho A."/>
            <person name="Callieri C."/>
            <person name="Rosselli R."/>
            <person name="Roda-Garcia J.J."/>
            <person name="Coutinho F.H."/>
            <person name="Rodriguez-Valera F."/>
        </authorList>
    </citation>
    <scope>NUCLEOTIDE SEQUENCE [LARGE SCALE GENOMIC DNA]</scope>
    <source>
        <strain evidence="3 4">Tous</strain>
    </source>
</reference>
<accession>A0A2P7MU65</accession>
<evidence type="ECO:0000313" key="4">
    <source>
        <dbReference type="Proteomes" id="UP000243002"/>
    </source>
</evidence>
<dbReference type="OrthoDB" id="558974at2"/>
<feature type="chain" id="PRO_5015156355" evidence="2">
    <location>
        <begin position="32"/>
        <end position="141"/>
    </location>
</feature>
<name>A0A2P7MU65_9CYAN</name>
<organism evidence="3 4">
    <name type="scientific">Cyanobium usitatum str. Tous</name>
    <dbReference type="NCBI Taxonomy" id="2116684"/>
    <lineage>
        <taxon>Bacteria</taxon>
        <taxon>Bacillati</taxon>
        <taxon>Cyanobacteriota</taxon>
        <taxon>Cyanophyceae</taxon>
        <taxon>Synechococcales</taxon>
        <taxon>Prochlorococcaceae</taxon>
        <taxon>Cyanobium</taxon>
    </lineage>
</organism>
<feature type="compositionally biased region" description="Polar residues" evidence="1">
    <location>
        <begin position="124"/>
        <end position="134"/>
    </location>
</feature>